<dbReference type="InterPro" id="IPR009060">
    <property type="entry name" value="UBA-like_sf"/>
</dbReference>
<dbReference type="Pfam" id="PF06972">
    <property type="entry name" value="GIP1_N"/>
    <property type="match status" value="1"/>
</dbReference>
<dbReference type="PANTHER" id="PTHR46445">
    <property type="entry name" value="RNA POLYMERASE II DEGRADATION FACTOR-LIKE PROTEIN (DUF1296)"/>
    <property type="match status" value="1"/>
</dbReference>
<reference evidence="2" key="1">
    <citation type="journal article" date="2009" name="Plant Mol. Biol.">
        <title>Insights into corn genes derived from large-scale cDNA sequencing.</title>
        <authorList>
            <person name="Alexandrov N.N."/>
            <person name="Brover V.V."/>
            <person name="Freidin S."/>
            <person name="Troukhan M.E."/>
            <person name="Tatarinova T.V."/>
            <person name="Zhang H."/>
            <person name="Swaller T.J."/>
            <person name="Lu Y.P."/>
            <person name="Bouck J."/>
            <person name="Flavell R.B."/>
            <person name="Feldmann K.A."/>
        </authorList>
    </citation>
    <scope>NUCLEOTIDE SEQUENCE</scope>
</reference>
<dbReference type="HOGENOM" id="CLU_2515979_0_0_1"/>
<sequence>MSGGGAGGKGAAAPVPPGSRKLVQGLKEIVNRPEAEIYAALRECGMDPDETVSRLLSQGPGTACAVLSPLPRFRACFAVRCRARC</sequence>
<accession>B6U142</accession>
<dbReference type="SUPFAM" id="SSF46934">
    <property type="entry name" value="UBA-like"/>
    <property type="match status" value="1"/>
</dbReference>
<dbReference type="InterPro" id="IPR009719">
    <property type="entry name" value="GIP1_N"/>
</dbReference>
<name>B6U142_MAIZE</name>
<organism evidence="2">
    <name type="scientific">Zea mays</name>
    <name type="common">Maize</name>
    <dbReference type="NCBI Taxonomy" id="4577"/>
    <lineage>
        <taxon>Eukaryota</taxon>
        <taxon>Viridiplantae</taxon>
        <taxon>Streptophyta</taxon>
        <taxon>Embryophyta</taxon>
        <taxon>Tracheophyta</taxon>
        <taxon>Spermatophyta</taxon>
        <taxon>Magnoliopsida</taxon>
        <taxon>Liliopsida</taxon>
        <taxon>Poales</taxon>
        <taxon>Poaceae</taxon>
        <taxon>PACMAD clade</taxon>
        <taxon>Panicoideae</taxon>
        <taxon>Andropogonodae</taxon>
        <taxon>Andropogoneae</taxon>
        <taxon>Tripsacinae</taxon>
        <taxon>Zea</taxon>
    </lineage>
</organism>
<feature type="domain" description="GBF-interacting protein 1 N-terminal" evidence="1">
    <location>
        <begin position="15"/>
        <end position="60"/>
    </location>
</feature>
<evidence type="ECO:0000313" key="2">
    <source>
        <dbReference type="EMBL" id="ACG43075.1"/>
    </source>
</evidence>
<dbReference type="AlphaFoldDB" id="B6U142"/>
<dbReference type="EMBL" id="EU970957">
    <property type="protein sequence ID" value="ACG43075.1"/>
    <property type="molecule type" value="mRNA"/>
</dbReference>
<proteinExistence type="evidence at transcript level"/>
<dbReference type="PANTHER" id="PTHR46445:SF3">
    <property type="entry name" value="RNA POLYMERASE II DEGRADATION FACTOR-LIKE PROTEIN (DUF1296)-RELATED"/>
    <property type="match status" value="1"/>
</dbReference>
<evidence type="ECO:0000259" key="1">
    <source>
        <dbReference type="Pfam" id="PF06972"/>
    </source>
</evidence>
<protein>
    <recommendedName>
        <fullName evidence="1">GBF-interacting protein 1 N-terminal domain-containing protein</fullName>
    </recommendedName>
</protein>